<protein>
    <submittedName>
        <fullName evidence="7">ShlB/FhaC/HecB family hemolysin secretion/activation protein</fullName>
    </submittedName>
</protein>
<keyword evidence="3" id="KW-0998">Cell outer membrane</keyword>
<sequence>MIPAGGDRTDAAGLHLAIGGARRRRDAAAIRSRFVPSDREFRPDARSPLRSPGPPLACPARPDARSRPRGGAAGRLRPGPRRRRAQPAPIVGTTGGLAQGTAPATPAEDTAPLGTDLIGIRLIGPDVAVTAKPRSGLSFTGIEGVPAARLDAALKPFLGKPLSRKLVADIQAAIAKTYRGAGRPFVSVTAPPQEVTSGVLQLRVVPFKAGSVKVDDPANAAATDAALAASVRAPQGQIIEGTQVSEDLDWINRYPYRQLNGVFEPGSTPGSSDLTLEVSRAKPWQAYAGWANTGTKETDLNRYFVGFGAGIEALHDLTLSYQLTGSGNLLSNPASINLSGTDWPSYVSQAGRIALPTFARQSIEVAPSFVATSQDAAGDLLTFQNTTFELPILYRSALSNLSSSLAGWGEIYGGVTPRWLSRKTWYQGTDIAEGSAGVFDLVAGWAGSWDHAEGGSTALDVRLLVNPGGLVPGNNDATWETFSNGRVTSAEYAYLYATLTQVTPLVTLPGLSGATFLKGFSWNTSLTGQIAGQALPDTEQLAIGGYYGTRGYTLDDGSVDAGLVLRDELRLPTFPLLGALGLKAPGIGALDDVVSPYAFLDVGYGYNYNLNALQSLEQNANTTLVGLGAGIDYTLAHNVQAGALAGVALTNGPETDRGTVTVQGRFSIAF</sequence>
<evidence type="ECO:0000259" key="6">
    <source>
        <dbReference type="Pfam" id="PF08479"/>
    </source>
</evidence>
<feature type="domain" description="Polypeptide-transport-associated ShlB-type" evidence="6">
    <location>
        <begin position="136"/>
        <end position="206"/>
    </location>
</feature>
<dbReference type="RefSeq" id="WP_153490817.1">
    <property type="nucleotide sequence ID" value="NZ_VWNA01000003.1"/>
</dbReference>
<evidence type="ECO:0000259" key="5">
    <source>
        <dbReference type="Pfam" id="PF03865"/>
    </source>
</evidence>
<evidence type="ECO:0000256" key="2">
    <source>
        <dbReference type="ARBA" id="ARBA00022692"/>
    </source>
</evidence>
<dbReference type="GO" id="GO:0098046">
    <property type="term" value="C:type V protein secretion system complex"/>
    <property type="evidence" value="ECO:0007669"/>
    <property type="project" value="TreeGrafter"/>
</dbReference>
<dbReference type="InterPro" id="IPR013686">
    <property type="entry name" value="Polypept-transport_assoc_ShlB"/>
</dbReference>
<dbReference type="GO" id="GO:0008320">
    <property type="term" value="F:protein transmembrane transporter activity"/>
    <property type="evidence" value="ECO:0007669"/>
    <property type="project" value="TreeGrafter"/>
</dbReference>
<dbReference type="InterPro" id="IPR005565">
    <property type="entry name" value="Hemolysn_activator_HlyB_C"/>
</dbReference>
<proteinExistence type="predicted"/>
<accession>A0A6A7YAV5</accession>
<feature type="domain" description="Haemolysin activator HlyB C-terminal" evidence="5">
    <location>
        <begin position="519"/>
        <end position="631"/>
    </location>
</feature>
<keyword evidence="1" id="KW-0472">Membrane</keyword>
<dbReference type="InterPro" id="IPR051544">
    <property type="entry name" value="TPS_OM_transporter"/>
</dbReference>
<evidence type="ECO:0000313" key="8">
    <source>
        <dbReference type="Proteomes" id="UP000332515"/>
    </source>
</evidence>
<evidence type="ECO:0000313" key="7">
    <source>
        <dbReference type="EMBL" id="MQT15467.1"/>
    </source>
</evidence>
<dbReference type="EMBL" id="VWNA01000003">
    <property type="protein sequence ID" value="MQT15467.1"/>
    <property type="molecule type" value="Genomic_DNA"/>
</dbReference>
<dbReference type="GO" id="GO:0046819">
    <property type="term" value="P:protein secretion by the type V secretion system"/>
    <property type="evidence" value="ECO:0007669"/>
    <property type="project" value="TreeGrafter"/>
</dbReference>
<dbReference type="PANTHER" id="PTHR34597">
    <property type="entry name" value="SLR1661 PROTEIN"/>
    <property type="match status" value="1"/>
</dbReference>
<gene>
    <name evidence="7" type="ORF">F0357_22995</name>
</gene>
<dbReference type="AlphaFoldDB" id="A0A6A7YAV5"/>
<dbReference type="Pfam" id="PF03865">
    <property type="entry name" value="ShlB"/>
    <property type="match status" value="1"/>
</dbReference>
<keyword evidence="2" id="KW-0812">Transmembrane</keyword>
<comment type="caution">
    <text evidence="7">The sequence shown here is derived from an EMBL/GenBank/DDBJ whole genome shotgun (WGS) entry which is preliminary data.</text>
</comment>
<keyword evidence="8" id="KW-1185">Reference proteome</keyword>
<keyword evidence="1" id="KW-1134">Transmembrane beta strand</keyword>
<dbReference type="Gene3D" id="2.40.160.50">
    <property type="entry name" value="membrane protein fhac: a member of the omp85/tpsb transporter family"/>
    <property type="match status" value="1"/>
</dbReference>
<dbReference type="Gene3D" id="3.10.20.310">
    <property type="entry name" value="membrane protein fhac"/>
    <property type="match status" value="1"/>
</dbReference>
<name>A0A6A7YAV5_9HYPH</name>
<evidence type="ECO:0000256" key="4">
    <source>
        <dbReference type="SAM" id="MobiDB-lite"/>
    </source>
</evidence>
<dbReference type="Pfam" id="PF08479">
    <property type="entry name" value="POTRA_2"/>
    <property type="match status" value="1"/>
</dbReference>
<feature type="region of interest" description="Disordered" evidence="4">
    <location>
        <begin position="20"/>
        <end position="107"/>
    </location>
</feature>
<evidence type="ECO:0000256" key="3">
    <source>
        <dbReference type="ARBA" id="ARBA00023237"/>
    </source>
</evidence>
<organism evidence="7 8">
    <name type="scientific">Segnochrobactrum spirostomi</name>
    <dbReference type="NCBI Taxonomy" id="2608987"/>
    <lineage>
        <taxon>Bacteria</taxon>
        <taxon>Pseudomonadati</taxon>
        <taxon>Pseudomonadota</taxon>
        <taxon>Alphaproteobacteria</taxon>
        <taxon>Hyphomicrobiales</taxon>
        <taxon>Segnochrobactraceae</taxon>
        <taxon>Segnochrobactrum</taxon>
    </lineage>
</organism>
<evidence type="ECO:0000256" key="1">
    <source>
        <dbReference type="ARBA" id="ARBA00022452"/>
    </source>
</evidence>
<dbReference type="Proteomes" id="UP000332515">
    <property type="component" value="Unassembled WGS sequence"/>
</dbReference>
<dbReference type="PANTHER" id="PTHR34597:SF3">
    <property type="entry name" value="OUTER MEMBRANE TRANSPORTER CDIB"/>
    <property type="match status" value="1"/>
</dbReference>
<feature type="compositionally biased region" description="Basic and acidic residues" evidence="4">
    <location>
        <begin position="36"/>
        <end position="47"/>
    </location>
</feature>
<reference evidence="7 8" key="1">
    <citation type="submission" date="2019-09" db="EMBL/GenBank/DDBJ databases">
        <title>Segnochrobactrum spirostomi gen. nov., sp. nov., isolated from the ciliate Spirostomum cf. yagiui and description of a novel family, Segnochrobactraceae fam. nov. within the order Rhizobiales of the class Alphaproteobacteria.</title>
        <authorList>
            <person name="Akter S."/>
            <person name="Shazib S.U.A."/>
            <person name="Shin M.K."/>
        </authorList>
    </citation>
    <scope>NUCLEOTIDE SEQUENCE [LARGE SCALE GENOMIC DNA]</scope>
    <source>
        <strain evidence="7 8">Sp-1</strain>
    </source>
</reference>